<dbReference type="PANTHER" id="PTHR45527:SF1">
    <property type="entry name" value="FATTY ACID SYNTHASE"/>
    <property type="match status" value="1"/>
</dbReference>
<proteinExistence type="predicted"/>
<feature type="domain" description="AMP-dependent synthetase/ligase" evidence="1">
    <location>
        <begin position="8"/>
        <end position="104"/>
    </location>
</feature>
<dbReference type="Gene3D" id="3.30.300.30">
    <property type="match status" value="1"/>
</dbReference>
<dbReference type="GO" id="GO:0016874">
    <property type="term" value="F:ligase activity"/>
    <property type="evidence" value="ECO:0007669"/>
    <property type="project" value="UniProtKB-KW"/>
</dbReference>
<keyword evidence="4" id="KW-1185">Reference proteome</keyword>
<feature type="domain" description="AMP-binding enzyme C-terminal" evidence="2">
    <location>
        <begin position="390"/>
        <end position="465"/>
    </location>
</feature>
<comment type="caution">
    <text evidence="3">The sequence shown here is derived from an EMBL/GenBank/DDBJ whole genome shotgun (WGS) entry which is preliminary data.</text>
</comment>
<evidence type="ECO:0000259" key="2">
    <source>
        <dbReference type="Pfam" id="PF13193"/>
    </source>
</evidence>
<dbReference type="GO" id="GO:0043041">
    <property type="term" value="P:amino acid activation for nonribosomal peptide biosynthetic process"/>
    <property type="evidence" value="ECO:0007669"/>
    <property type="project" value="TreeGrafter"/>
</dbReference>
<dbReference type="Pfam" id="PF13193">
    <property type="entry name" value="AMP-binding_C"/>
    <property type="match status" value="1"/>
</dbReference>
<name>A0A4R2K2Q6_9PSEU</name>
<dbReference type="GO" id="GO:0005737">
    <property type="term" value="C:cytoplasm"/>
    <property type="evidence" value="ECO:0007669"/>
    <property type="project" value="TreeGrafter"/>
</dbReference>
<dbReference type="GO" id="GO:0031177">
    <property type="term" value="F:phosphopantetheine binding"/>
    <property type="evidence" value="ECO:0007669"/>
    <property type="project" value="TreeGrafter"/>
</dbReference>
<accession>A0A4R2K2Q6</accession>
<protein>
    <submittedName>
        <fullName evidence="3">Acyl-CoA synthetase (AMP-forming)/AMP-acid ligase II</fullName>
    </submittedName>
</protein>
<gene>
    <name evidence="3" type="ORF">EV192_103160</name>
</gene>
<dbReference type="Pfam" id="PF00501">
    <property type="entry name" value="AMP-binding"/>
    <property type="match status" value="2"/>
</dbReference>
<dbReference type="InterPro" id="IPR025110">
    <property type="entry name" value="AMP-bd_C"/>
</dbReference>
<evidence type="ECO:0000313" key="4">
    <source>
        <dbReference type="Proteomes" id="UP000295680"/>
    </source>
</evidence>
<dbReference type="PROSITE" id="PS00455">
    <property type="entry name" value="AMP_BINDING"/>
    <property type="match status" value="1"/>
</dbReference>
<dbReference type="InterPro" id="IPR000873">
    <property type="entry name" value="AMP-dep_synth/lig_dom"/>
</dbReference>
<evidence type="ECO:0000313" key="3">
    <source>
        <dbReference type="EMBL" id="TCO60585.1"/>
    </source>
</evidence>
<organism evidence="3 4">
    <name type="scientific">Actinocrispum wychmicini</name>
    <dbReference type="NCBI Taxonomy" id="1213861"/>
    <lineage>
        <taxon>Bacteria</taxon>
        <taxon>Bacillati</taxon>
        <taxon>Actinomycetota</taxon>
        <taxon>Actinomycetes</taxon>
        <taxon>Pseudonocardiales</taxon>
        <taxon>Pseudonocardiaceae</taxon>
        <taxon>Actinocrispum</taxon>
    </lineage>
</organism>
<dbReference type="InterPro" id="IPR042099">
    <property type="entry name" value="ANL_N_sf"/>
</dbReference>
<reference evidence="3 4" key="1">
    <citation type="submission" date="2019-03" db="EMBL/GenBank/DDBJ databases">
        <title>Genomic Encyclopedia of Type Strains, Phase IV (KMG-IV): sequencing the most valuable type-strain genomes for metagenomic binning, comparative biology and taxonomic classification.</title>
        <authorList>
            <person name="Goeker M."/>
        </authorList>
    </citation>
    <scope>NUCLEOTIDE SEQUENCE [LARGE SCALE GENOMIC DNA]</scope>
    <source>
        <strain evidence="3 4">DSM 45934</strain>
    </source>
</reference>
<dbReference type="EMBL" id="SLWS01000003">
    <property type="protein sequence ID" value="TCO60585.1"/>
    <property type="molecule type" value="Genomic_DNA"/>
</dbReference>
<dbReference type="Gene3D" id="3.40.50.12780">
    <property type="entry name" value="N-terminal domain of ligase-like"/>
    <property type="match status" value="1"/>
</dbReference>
<keyword evidence="3" id="KW-0436">Ligase</keyword>
<dbReference type="Proteomes" id="UP000295680">
    <property type="component" value="Unassembled WGS sequence"/>
</dbReference>
<sequence>MRLPTRFVERVRSHPDDTALVWRHTEISYAQLHGLACAAQARLDEMGLAPGTPVAVRAVKSPDTIALILALLADGRPLLLPPVDLAAETLTALLDAAGCRTVLSPEPGPVGARSALRVTAGPDAVGFMLTTSGSTGVPKVVPLTAGAVDRFVDWAADRFAIGPHRTVLNYAPLNFDLCLLDIWTTLAVGGRVVLVEPEHATRASYLHDLLERHHVHVVQAVPMLYALLLQHGSTLPEVTHAISTGDALTARGLAGLPTLFPNAQLHNLYGCTETNDSFLHEIDPVRDCVPLPIGRPIDGVHAVLVDPSGEVLTGPGVGELHVNTPFQTSGYTDAALAAAAFGPHPTGADNRRYFRSGDLVRRHQDGSMSLEGRADFHVKIRGVRVNTQVVERTLLELDDVTGAVVFAVPDPVAGNALHAVIHRRAPESLHSLAVRAHCAERLPLPAVPTAIRLTDEPLPTTSTGKPDRARIKRTYIEGQR</sequence>
<dbReference type="InterPro" id="IPR045851">
    <property type="entry name" value="AMP-bd_C_sf"/>
</dbReference>
<dbReference type="GO" id="GO:0044550">
    <property type="term" value="P:secondary metabolite biosynthetic process"/>
    <property type="evidence" value="ECO:0007669"/>
    <property type="project" value="TreeGrafter"/>
</dbReference>
<evidence type="ECO:0000259" key="1">
    <source>
        <dbReference type="Pfam" id="PF00501"/>
    </source>
</evidence>
<dbReference type="InterPro" id="IPR020845">
    <property type="entry name" value="AMP-binding_CS"/>
</dbReference>
<feature type="domain" description="AMP-dependent synthetase/ligase" evidence="1">
    <location>
        <begin position="119"/>
        <end position="331"/>
    </location>
</feature>
<dbReference type="RefSeq" id="WP_279493369.1">
    <property type="nucleotide sequence ID" value="NZ_SLWS01000003.1"/>
</dbReference>
<dbReference type="AlphaFoldDB" id="A0A4R2K2Q6"/>
<dbReference type="SUPFAM" id="SSF56801">
    <property type="entry name" value="Acetyl-CoA synthetase-like"/>
    <property type="match status" value="1"/>
</dbReference>
<dbReference type="PANTHER" id="PTHR45527">
    <property type="entry name" value="NONRIBOSOMAL PEPTIDE SYNTHETASE"/>
    <property type="match status" value="1"/>
</dbReference>